<evidence type="ECO:0000256" key="1">
    <source>
        <dbReference type="SAM" id="MobiDB-lite"/>
    </source>
</evidence>
<protein>
    <recommendedName>
        <fullName evidence="4">Alpha/beta hydrolase</fullName>
    </recommendedName>
</protein>
<comment type="caution">
    <text evidence="2">The sequence shown here is derived from an EMBL/GenBank/DDBJ whole genome shotgun (WGS) entry which is preliminary data.</text>
</comment>
<keyword evidence="3" id="KW-1185">Reference proteome</keyword>
<proteinExistence type="predicted"/>
<reference evidence="2 3" key="1">
    <citation type="submission" date="2018-09" db="EMBL/GenBank/DDBJ databases">
        <authorList>
            <person name="Livingstone P.G."/>
            <person name="Whitworth D.E."/>
        </authorList>
    </citation>
    <scope>NUCLEOTIDE SEQUENCE [LARGE SCALE GENOMIC DNA]</scope>
    <source>
        <strain evidence="2 3">CA031B</strain>
    </source>
</reference>
<evidence type="ECO:0000313" key="3">
    <source>
        <dbReference type="Proteomes" id="UP000278907"/>
    </source>
</evidence>
<dbReference type="Proteomes" id="UP000278907">
    <property type="component" value="Unassembled WGS sequence"/>
</dbReference>
<name>A0ABX9Q4E4_9BACT</name>
<accession>A0ABX9Q4E4</accession>
<sequence>MTDIHDVSSFWARPSSRTNPPVSWIEAAPGYSETTRCAPVLFDTWKRRVMVVPGGRLSTM</sequence>
<dbReference type="EMBL" id="RAWI01000859">
    <property type="protein sequence ID" value="RKH86699.1"/>
    <property type="molecule type" value="Genomic_DNA"/>
</dbReference>
<evidence type="ECO:0008006" key="4">
    <source>
        <dbReference type="Google" id="ProtNLM"/>
    </source>
</evidence>
<feature type="region of interest" description="Disordered" evidence="1">
    <location>
        <begin position="1"/>
        <end position="21"/>
    </location>
</feature>
<organism evidence="2 3">
    <name type="scientific">Corallococcus praedator</name>
    <dbReference type="NCBI Taxonomy" id="2316724"/>
    <lineage>
        <taxon>Bacteria</taxon>
        <taxon>Pseudomonadati</taxon>
        <taxon>Myxococcota</taxon>
        <taxon>Myxococcia</taxon>
        <taxon>Myxococcales</taxon>
        <taxon>Cystobacterineae</taxon>
        <taxon>Myxococcaceae</taxon>
        <taxon>Corallococcus</taxon>
    </lineage>
</organism>
<gene>
    <name evidence="2" type="ORF">D7Y13_42180</name>
</gene>
<evidence type="ECO:0000313" key="2">
    <source>
        <dbReference type="EMBL" id="RKH86699.1"/>
    </source>
</evidence>